<evidence type="ECO:0000256" key="2">
    <source>
        <dbReference type="ARBA" id="ARBA00022801"/>
    </source>
</evidence>
<reference evidence="6 7" key="1">
    <citation type="submission" date="2018-05" db="EMBL/GenBank/DDBJ databases">
        <title>Genomic Encyclopedia of Type Strains, Phase IV (KMG-IV): sequencing the most valuable type-strain genomes for metagenomic binning, comparative biology and taxonomic classification.</title>
        <authorList>
            <person name="Goeker M."/>
        </authorList>
    </citation>
    <scope>NUCLEOTIDE SEQUENCE [LARGE SCALE GENOMIC DNA]</scope>
    <source>
        <strain evidence="6 7">DSM 28556</strain>
    </source>
</reference>
<comment type="pathway">
    <text evidence="4">Amino-sugar metabolism; N-acetylneuraminate degradation; D-fructose 6-phosphate from N-acetylneuraminate: step 5/5.</text>
</comment>
<feature type="domain" description="Glucosamine/galactosamine-6-phosphate isomerase" evidence="5">
    <location>
        <begin position="11"/>
        <end position="228"/>
    </location>
</feature>
<dbReference type="OrthoDB" id="9791139at2"/>
<dbReference type="InterPro" id="IPR006148">
    <property type="entry name" value="Glc/Gal-6P_isomerase"/>
</dbReference>
<evidence type="ECO:0000313" key="6">
    <source>
        <dbReference type="EMBL" id="PXW85870.1"/>
    </source>
</evidence>
<keyword evidence="3 4" id="KW-0119">Carbohydrate metabolism</keyword>
<evidence type="ECO:0000256" key="3">
    <source>
        <dbReference type="ARBA" id="ARBA00023277"/>
    </source>
</evidence>
<dbReference type="GO" id="GO:0005975">
    <property type="term" value="P:carbohydrate metabolic process"/>
    <property type="evidence" value="ECO:0007669"/>
    <property type="project" value="InterPro"/>
</dbReference>
<name>A0A2V3VWC9_9BACI</name>
<evidence type="ECO:0000256" key="1">
    <source>
        <dbReference type="ARBA" id="ARBA00000644"/>
    </source>
</evidence>
<dbReference type="PROSITE" id="PS01161">
    <property type="entry name" value="GLC_GALNAC_ISOMERASE"/>
    <property type="match status" value="1"/>
</dbReference>
<dbReference type="EC" id="3.5.99.6" evidence="4"/>
<protein>
    <recommendedName>
        <fullName evidence="4">Glucosamine-6-phosphate deaminase</fullName>
        <ecNumber evidence="4">3.5.99.6</ecNumber>
    </recommendedName>
    <alternativeName>
        <fullName evidence="4">GlcN6P deaminase</fullName>
        <shortName evidence="4">GNPDA</shortName>
    </alternativeName>
    <alternativeName>
        <fullName evidence="4">Glucosamine-6-phosphate isomerase</fullName>
    </alternativeName>
</protein>
<dbReference type="GO" id="GO:0042802">
    <property type="term" value="F:identical protein binding"/>
    <property type="evidence" value="ECO:0007669"/>
    <property type="project" value="TreeGrafter"/>
</dbReference>
<comment type="caution">
    <text evidence="6">The sequence shown here is derived from an EMBL/GenBank/DDBJ whole genome shotgun (WGS) entry which is preliminary data.</text>
</comment>
<evidence type="ECO:0000259" key="5">
    <source>
        <dbReference type="Pfam" id="PF01182"/>
    </source>
</evidence>
<evidence type="ECO:0000313" key="7">
    <source>
        <dbReference type="Proteomes" id="UP000247978"/>
    </source>
</evidence>
<keyword evidence="2 4" id="KW-0378">Hydrolase</keyword>
<keyword evidence="7" id="KW-1185">Reference proteome</keyword>
<comment type="similarity">
    <text evidence="4">Belongs to the glucosamine/galactosamine-6-phosphate isomerase family. NagB subfamily.</text>
</comment>
<dbReference type="NCBIfam" id="TIGR00502">
    <property type="entry name" value="nagB"/>
    <property type="match status" value="1"/>
</dbReference>
<dbReference type="GO" id="GO:0006043">
    <property type="term" value="P:glucosamine catabolic process"/>
    <property type="evidence" value="ECO:0007669"/>
    <property type="project" value="TreeGrafter"/>
</dbReference>
<dbReference type="PANTHER" id="PTHR11280:SF5">
    <property type="entry name" value="GLUCOSAMINE-6-PHOSPHATE ISOMERASE"/>
    <property type="match status" value="1"/>
</dbReference>
<evidence type="ECO:0000256" key="4">
    <source>
        <dbReference type="HAMAP-Rule" id="MF_01241"/>
    </source>
</evidence>
<organism evidence="6 7">
    <name type="scientific">Pseudogracilibacillus auburnensis</name>
    <dbReference type="NCBI Taxonomy" id="1494959"/>
    <lineage>
        <taxon>Bacteria</taxon>
        <taxon>Bacillati</taxon>
        <taxon>Bacillota</taxon>
        <taxon>Bacilli</taxon>
        <taxon>Bacillales</taxon>
        <taxon>Bacillaceae</taxon>
        <taxon>Pseudogracilibacillus</taxon>
    </lineage>
</organism>
<dbReference type="UniPathway" id="UPA00629">
    <property type="reaction ID" value="UER00684"/>
</dbReference>
<gene>
    <name evidence="4" type="primary">nagB</name>
    <name evidence="6" type="ORF">DFR56_10932</name>
</gene>
<dbReference type="AlphaFoldDB" id="A0A2V3VWC9"/>
<dbReference type="Pfam" id="PF01182">
    <property type="entry name" value="Glucosamine_iso"/>
    <property type="match status" value="1"/>
</dbReference>
<dbReference type="CDD" id="cd01399">
    <property type="entry name" value="GlcN6P_deaminase"/>
    <property type="match status" value="1"/>
</dbReference>
<dbReference type="HAMAP" id="MF_01241">
    <property type="entry name" value="GlcN6P_deamin"/>
    <property type="match status" value="1"/>
</dbReference>
<feature type="active site" description="For ring-opening step" evidence="4">
    <location>
        <position position="136"/>
    </location>
</feature>
<dbReference type="SUPFAM" id="SSF100950">
    <property type="entry name" value="NagB/RpiA/CoA transferase-like"/>
    <property type="match status" value="1"/>
</dbReference>
<sequence>MKIVKVKNNEELSEKATELFVHALSRLEKPVIGLATGSTPERMYEKLTEKCQAGDVSFKNAVTFNLDEYAGLTAGNPNSYRFYMDEKLFNHVDIQKENTHLPNGLADDLQKECKIFDDSITKEGNLDFLVLGIGLNGHIGFNEPGTSFDSRTHVVELTESTREVNSRFFDSLDKVPTEALTMGLGTIMEAKEIMLLVQGDKKAEILKKVLHGEITEEVPASILQRHPNTTIITDVTL</sequence>
<dbReference type="GO" id="GO:0004342">
    <property type="term" value="F:glucosamine-6-phosphate deaminase activity"/>
    <property type="evidence" value="ECO:0007669"/>
    <property type="project" value="UniProtKB-UniRule"/>
</dbReference>
<dbReference type="GO" id="GO:0006046">
    <property type="term" value="P:N-acetylglucosamine catabolic process"/>
    <property type="evidence" value="ECO:0007669"/>
    <property type="project" value="UniProtKB-UniRule"/>
</dbReference>
<dbReference type="GO" id="GO:0005737">
    <property type="term" value="C:cytoplasm"/>
    <property type="evidence" value="ECO:0007669"/>
    <property type="project" value="TreeGrafter"/>
</dbReference>
<comment type="catalytic activity">
    <reaction evidence="1 4">
        <text>alpha-D-glucosamine 6-phosphate + H2O = beta-D-fructose 6-phosphate + NH4(+)</text>
        <dbReference type="Rhea" id="RHEA:12172"/>
        <dbReference type="ChEBI" id="CHEBI:15377"/>
        <dbReference type="ChEBI" id="CHEBI:28938"/>
        <dbReference type="ChEBI" id="CHEBI:57634"/>
        <dbReference type="ChEBI" id="CHEBI:75989"/>
        <dbReference type="EC" id="3.5.99.6"/>
    </reaction>
</comment>
<dbReference type="InterPro" id="IPR037171">
    <property type="entry name" value="NagB/RpiA_transferase-like"/>
</dbReference>
<dbReference type="GO" id="GO:0019262">
    <property type="term" value="P:N-acetylneuraminate catabolic process"/>
    <property type="evidence" value="ECO:0007669"/>
    <property type="project" value="UniProtKB-UniRule"/>
</dbReference>
<dbReference type="Gene3D" id="3.40.50.1360">
    <property type="match status" value="1"/>
</dbReference>
<dbReference type="EMBL" id="QJJQ01000009">
    <property type="protein sequence ID" value="PXW85870.1"/>
    <property type="molecule type" value="Genomic_DNA"/>
</dbReference>
<dbReference type="Proteomes" id="UP000247978">
    <property type="component" value="Unassembled WGS sequence"/>
</dbReference>
<accession>A0A2V3VWC9</accession>
<feature type="active site" description="Proton acceptor; for ring-opening step" evidence="4">
    <location>
        <position position="138"/>
    </location>
</feature>
<dbReference type="FunFam" id="3.40.50.1360:FF:000003">
    <property type="entry name" value="Glucosamine-6-phosphate deaminase"/>
    <property type="match status" value="1"/>
</dbReference>
<dbReference type="RefSeq" id="WP_110395839.1">
    <property type="nucleotide sequence ID" value="NZ_JBHUHB010000001.1"/>
</dbReference>
<dbReference type="InterPro" id="IPR018321">
    <property type="entry name" value="Glucosamine6P_isomerase_CS"/>
</dbReference>
<dbReference type="InterPro" id="IPR004547">
    <property type="entry name" value="Glucosamine6P_isomerase"/>
</dbReference>
<feature type="active site" description="Proton acceptor; for enolization step" evidence="4">
    <location>
        <position position="67"/>
    </location>
</feature>
<comment type="function">
    <text evidence="4">Catalyzes the reversible isomerization-deamination of glucosamine 6-phosphate (GlcN6P) to form fructose 6-phosphate (Fru6P) and ammonium ion.</text>
</comment>
<proteinExistence type="inferred from homology"/>
<dbReference type="PANTHER" id="PTHR11280">
    <property type="entry name" value="GLUCOSAMINE-6-PHOSPHATE ISOMERASE"/>
    <property type="match status" value="1"/>
</dbReference>
<comment type="caution">
    <text evidence="4">Lacks conserved residue(s) required for the propagation of feature annotation.</text>
</comment>
<feature type="active site" description="For ring-opening step" evidence="4">
    <location>
        <position position="143"/>
    </location>
</feature>